<evidence type="ECO:0008006" key="3">
    <source>
        <dbReference type="Google" id="ProtNLM"/>
    </source>
</evidence>
<accession>A0A368XTY3</accession>
<gene>
    <name evidence="1" type="ORF">DES41_106358</name>
</gene>
<proteinExistence type="predicted"/>
<sequence length="82" mass="8985">MPSVEGVKLRVLLTALQRSLEKHSMPMGVKLRALHALSVLAGYIESDLADEPDAHAQVAMLLELSDDVPSVRVLLAHYPTLR</sequence>
<dbReference type="Proteomes" id="UP000252884">
    <property type="component" value="Unassembled WGS sequence"/>
</dbReference>
<dbReference type="AlphaFoldDB" id="A0A368XTY3"/>
<evidence type="ECO:0000313" key="2">
    <source>
        <dbReference type="Proteomes" id="UP000252884"/>
    </source>
</evidence>
<keyword evidence="2" id="KW-1185">Reference proteome</keyword>
<protein>
    <recommendedName>
        <fullName evidence="3">HEAT repeat protein</fullName>
    </recommendedName>
</protein>
<dbReference type="RefSeq" id="WP_114469883.1">
    <property type="nucleotide sequence ID" value="NZ_QPJK01000006.1"/>
</dbReference>
<reference evidence="1 2" key="1">
    <citation type="submission" date="2018-07" db="EMBL/GenBank/DDBJ databases">
        <title>Genomic Encyclopedia of Type Strains, Phase IV (KMG-IV): sequencing the most valuable type-strain genomes for metagenomic binning, comparative biology and taxonomic classification.</title>
        <authorList>
            <person name="Goeker M."/>
        </authorList>
    </citation>
    <scope>NUCLEOTIDE SEQUENCE [LARGE SCALE GENOMIC DNA]</scope>
    <source>
        <strain evidence="1 2">DSM 21634</strain>
    </source>
</reference>
<comment type="caution">
    <text evidence="1">The sequence shown here is derived from an EMBL/GenBank/DDBJ whole genome shotgun (WGS) entry which is preliminary data.</text>
</comment>
<organism evidence="1 2">
    <name type="scientific">Pseudorhodoferax soli</name>
    <dbReference type="NCBI Taxonomy" id="545864"/>
    <lineage>
        <taxon>Bacteria</taxon>
        <taxon>Pseudomonadati</taxon>
        <taxon>Pseudomonadota</taxon>
        <taxon>Betaproteobacteria</taxon>
        <taxon>Burkholderiales</taxon>
        <taxon>Comamonadaceae</taxon>
    </lineage>
</organism>
<evidence type="ECO:0000313" key="1">
    <source>
        <dbReference type="EMBL" id="RCW69484.1"/>
    </source>
</evidence>
<dbReference type="EMBL" id="QPJK01000006">
    <property type="protein sequence ID" value="RCW69484.1"/>
    <property type="molecule type" value="Genomic_DNA"/>
</dbReference>
<name>A0A368XTY3_9BURK</name>